<dbReference type="CDD" id="cd09124">
    <property type="entry name" value="PLDc_like_TrmB_middle"/>
    <property type="match status" value="1"/>
</dbReference>
<protein>
    <submittedName>
        <fullName evidence="4">Sugar-specific transcriptional regulator TrmB</fullName>
    </submittedName>
    <submittedName>
        <fullName evidence="3">TrmB family transcriptional regulator</fullName>
    </submittedName>
</protein>
<evidence type="ECO:0000313" key="4">
    <source>
        <dbReference type="EMBL" id="SBS60558.1"/>
    </source>
</evidence>
<evidence type="ECO:0000259" key="1">
    <source>
        <dbReference type="Pfam" id="PF01978"/>
    </source>
</evidence>
<proteinExistence type="predicted"/>
<keyword evidence="6" id="KW-1185">Reference proteome</keyword>
<dbReference type="InterPro" id="IPR002831">
    <property type="entry name" value="Tscrpt_reg_TrmB_N"/>
</dbReference>
<dbReference type="InterPro" id="IPR051797">
    <property type="entry name" value="TrmB-like"/>
</dbReference>
<dbReference type="EMBL" id="JBGOOL010000027">
    <property type="protein sequence ID" value="MEZ8053739.1"/>
    <property type="molecule type" value="Genomic_DNA"/>
</dbReference>
<dbReference type="PANTHER" id="PTHR34293">
    <property type="entry name" value="HTH-TYPE TRANSCRIPTIONAL REGULATOR TRMBL2"/>
    <property type="match status" value="1"/>
</dbReference>
<reference evidence="4" key="2">
    <citation type="submission" date="2016-06" db="EMBL/GenBank/DDBJ databases">
        <authorList>
            <person name="Kjaerup R.B."/>
            <person name="Dalgaard T.S."/>
            <person name="Juul-Madsen H.R."/>
        </authorList>
    </citation>
    <scope>NUCLEOTIDE SEQUENCE [LARGE SCALE GENOMIC DNA]</scope>
    <source>
        <strain evidence="4">CECT 7223</strain>
    </source>
</reference>
<dbReference type="SUPFAM" id="SSF46785">
    <property type="entry name" value="Winged helix' DNA-binding domain"/>
    <property type="match status" value="1"/>
</dbReference>
<gene>
    <name evidence="3" type="ORF">ACED57_11335</name>
    <name evidence="4" type="ORF">VAT7223_00219</name>
</gene>
<dbReference type="InterPro" id="IPR036390">
    <property type="entry name" value="WH_DNA-bd_sf"/>
</dbReference>
<evidence type="ECO:0000259" key="2">
    <source>
        <dbReference type="Pfam" id="PF11495"/>
    </source>
</evidence>
<sequence length="266" mass="30780">MSELVTKLMDFGFTKTDALVYINLLKNGQSSGYKIAKEISISRSSVYSSIDNLYANGYIFMSDGDTKEYEAKSPDLIFSQIEKKTVTNINFLKSELSKMMLKEEKEFVYNVSGFDNLLQKAKEIINQANLEIYLNTDFNLELFGKELCDAVERGVRVIGFSFNKMASPHEKIELHSRSENEETEYPSHRFMCVADMKLALMFSHREETLGLYANNRLIVKMIAEHIHSDIYLTEYERLAPNQHQHVRVNTIHEQHNAMVLDELKKH</sequence>
<accession>A0A1C3IGR4</accession>
<feature type="domain" description="Transcription regulator TrmB N-terminal" evidence="1">
    <location>
        <begin position="8"/>
        <end position="74"/>
    </location>
</feature>
<evidence type="ECO:0000313" key="5">
    <source>
        <dbReference type="Proteomes" id="UP000092876"/>
    </source>
</evidence>
<dbReference type="RefSeq" id="WP_009847632.1">
    <property type="nucleotide sequence ID" value="NC_011753.2"/>
</dbReference>
<feature type="domain" description="Transcription regulator TrmB C-terminal" evidence="2">
    <location>
        <begin position="108"/>
        <end position="215"/>
    </location>
</feature>
<dbReference type="EMBL" id="FLQP01000004">
    <property type="protein sequence ID" value="SBS60558.1"/>
    <property type="molecule type" value="Genomic_DNA"/>
</dbReference>
<dbReference type="Pfam" id="PF01978">
    <property type="entry name" value="TrmB"/>
    <property type="match status" value="1"/>
</dbReference>
<evidence type="ECO:0000313" key="3">
    <source>
        <dbReference type="EMBL" id="MEZ8053739.1"/>
    </source>
</evidence>
<dbReference type="Pfam" id="PF11495">
    <property type="entry name" value="Regulator_TrmB"/>
    <property type="match status" value="1"/>
</dbReference>
<dbReference type="InterPro" id="IPR036388">
    <property type="entry name" value="WH-like_DNA-bd_sf"/>
</dbReference>
<dbReference type="AlphaFoldDB" id="A0A1C3IGR4"/>
<name>A0A1C3IGR4_9VIBR</name>
<evidence type="ECO:0000313" key="6">
    <source>
        <dbReference type="Proteomes" id="UP001569175"/>
    </source>
</evidence>
<dbReference type="InterPro" id="IPR021586">
    <property type="entry name" value="Tscrpt_reg_TrmB_C"/>
</dbReference>
<dbReference type="PANTHER" id="PTHR34293:SF1">
    <property type="entry name" value="HTH-TYPE TRANSCRIPTIONAL REGULATOR TRMBL2"/>
    <property type="match status" value="1"/>
</dbReference>
<dbReference type="OMA" id="NRENIWN"/>
<dbReference type="Gene3D" id="1.10.10.10">
    <property type="entry name" value="Winged helix-like DNA-binding domain superfamily/Winged helix DNA-binding domain"/>
    <property type="match status" value="1"/>
</dbReference>
<dbReference type="GeneID" id="94233973"/>
<dbReference type="Proteomes" id="UP000092876">
    <property type="component" value="Unassembled WGS sequence"/>
</dbReference>
<organism evidence="4 5">
    <name type="scientific">Vibrio atlanticus</name>
    <dbReference type="NCBI Taxonomy" id="693153"/>
    <lineage>
        <taxon>Bacteria</taxon>
        <taxon>Pseudomonadati</taxon>
        <taxon>Pseudomonadota</taxon>
        <taxon>Gammaproteobacteria</taxon>
        <taxon>Vibrionales</taxon>
        <taxon>Vibrionaceae</taxon>
        <taxon>Vibrio</taxon>
    </lineage>
</organism>
<reference evidence="5" key="1">
    <citation type="submission" date="2016-06" db="EMBL/GenBank/DDBJ databases">
        <authorList>
            <person name="Rodrigo-Torres Lidia"/>
            <person name="Arahal R.David."/>
        </authorList>
    </citation>
    <scope>NUCLEOTIDE SEQUENCE [LARGE SCALE GENOMIC DNA]</scope>
    <source>
        <strain evidence="5">CECT 7223</strain>
    </source>
</reference>
<reference evidence="3 6" key="3">
    <citation type="submission" date="2024-06" db="EMBL/GenBank/DDBJ databases">
        <authorList>
            <person name="Steensen K."/>
            <person name="Seneca J."/>
            <person name="Bartlau N."/>
            <person name="Yu A.X."/>
            <person name="Polz M.F."/>
        </authorList>
    </citation>
    <scope>NUCLEOTIDE SEQUENCE [LARGE SCALE GENOMIC DNA]</scope>
    <source>
        <strain evidence="3 6">1F9</strain>
    </source>
</reference>
<dbReference type="Proteomes" id="UP001569175">
    <property type="component" value="Unassembled WGS sequence"/>
</dbReference>